<dbReference type="EMBL" id="CP023564">
    <property type="protein sequence ID" value="ATG56622.1"/>
    <property type="molecule type" value="Genomic_DNA"/>
</dbReference>
<gene>
    <name evidence="2" type="ORF">CFK41_13020</name>
</gene>
<organism evidence="2 3">
    <name type="scientific">Brachybacterium ginsengisoli</name>
    <dbReference type="NCBI Taxonomy" id="1331682"/>
    <lineage>
        <taxon>Bacteria</taxon>
        <taxon>Bacillati</taxon>
        <taxon>Actinomycetota</taxon>
        <taxon>Actinomycetes</taxon>
        <taxon>Micrococcales</taxon>
        <taxon>Dermabacteraceae</taxon>
        <taxon>Brachybacterium</taxon>
    </lineage>
</organism>
<keyword evidence="1" id="KW-0812">Transmembrane</keyword>
<dbReference type="AlphaFoldDB" id="A0A291H2J0"/>
<keyword evidence="1" id="KW-1133">Transmembrane helix</keyword>
<evidence type="ECO:0000256" key="1">
    <source>
        <dbReference type="SAM" id="Phobius"/>
    </source>
</evidence>
<proteinExistence type="predicted"/>
<keyword evidence="1" id="KW-0472">Membrane</keyword>
<dbReference type="Proteomes" id="UP000217889">
    <property type="component" value="Chromosome"/>
</dbReference>
<dbReference type="OrthoDB" id="122635at2"/>
<feature type="transmembrane region" description="Helical" evidence="1">
    <location>
        <begin position="36"/>
        <end position="59"/>
    </location>
</feature>
<dbReference type="KEGG" id="bgg:CFK41_13020"/>
<feature type="transmembrane region" description="Helical" evidence="1">
    <location>
        <begin position="65"/>
        <end position="88"/>
    </location>
</feature>
<feature type="transmembrane region" description="Helical" evidence="1">
    <location>
        <begin position="12"/>
        <end position="29"/>
    </location>
</feature>
<name>A0A291H2J0_9MICO</name>
<reference evidence="2 3" key="1">
    <citation type="journal article" date="2014" name="Int. J. Syst. Evol. Microbiol.">
        <title>Brachybacterium ginsengisoli sp. nov., isolated from soil of a ginseng field.</title>
        <authorList>
            <person name="Hoang V.A."/>
            <person name="Kim Y.J."/>
            <person name="Nguyen N.L."/>
            <person name="Yang D.C."/>
        </authorList>
    </citation>
    <scope>NUCLEOTIDE SEQUENCE [LARGE SCALE GENOMIC DNA]</scope>
    <source>
        <strain evidence="2 3">DCY80</strain>
    </source>
</reference>
<keyword evidence="3" id="KW-1185">Reference proteome</keyword>
<evidence type="ECO:0000313" key="3">
    <source>
        <dbReference type="Proteomes" id="UP000217889"/>
    </source>
</evidence>
<evidence type="ECO:0000313" key="2">
    <source>
        <dbReference type="EMBL" id="ATG56622.1"/>
    </source>
</evidence>
<protein>
    <submittedName>
        <fullName evidence="2">Uncharacterized protein</fullName>
    </submittedName>
</protein>
<accession>A0A291H2J0</accession>
<sequence length="109" mass="11085">MAPLPPAAEKSVGIAFLLTFLFGPLGMLYSTVTGALVLIAVTVVLAIVVGIVVGLISLATFGFGAVLVVLAPLAGAPIWIASIIWGCLAASRHNERVRAQLSGVGRAGY</sequence>